<dbReference type="NCBIfam" id="TIGR00182">
    <property type="entry name" value="plsX"/>
    <property type="match status" value="1"/>
</dbReference>
<keyword evidence="11" id="KW-0012">Acyltransferase</keyword>
<keyword evidence="7 10" id="KW-1208">Phospholipid metabolism</keyword>
<dbReference type="UniPathway" id="UPA00085"/>
<comment type="function">
    <text evidence="10">Catalyzes the reversible formation of acyl-phosphate (acyl-PO(4)) from acyl-[acyl-carrier-protein] (acyl-ACP). This enzyme utilizes acyl-ACP as fatty acyl donor, but not acyl-CoA.</text>
</comment>
<comment type="catalytic activity">
    <reaction evidence="1 10">
        <text>a fatty acyl-[ACP] + phosphate = an acyl phosphate + holo-[ACP]</text>
        <dbReference type="Rhea" id="RHEA:42292"/>
        <dbReference type="Rhea" id="RHEA-COMP:9685"/>
        <dbReference type="Rhea" id="RHEA-COMP:14125"/>
        <dbReference type="ChEBI" id="CHEBI:43474"/>
        <dbReference type="ChEBI" id="CHEBI:59918"/>
        <dbReference type="ChEBI" id="CHEBI:64479"/>
        <dbReference type="ChEBI" id="CHEBI:138651"/>
        <dbReference type="EC" id="2.3.1.274"/>
    </reaction>
</comment>
<evidence type="ECO:0000256" key="7">
    <source>
        <dbReference type="ARBA" id="ARBA00023264"/>
    </source>
</evidence>
<dbReference type="PANTHER" id="PTHR30100:SF1">
    <property type="entry name" value="PHOSPHATE ACYLTRANSFERASE"/>
    <property type="match status" value="1"/>
</dbReference>
<comment type="subunit">
    <text evidence="9 10">Homodimer. Probably interacts with PlsY.</text>
</comment>
<evidence type="ECO:0000256" key="6">
    <source>
        <dbReference type="ARBA" id="ARBA00023209"/>
    </source>
</evidence>
<keyword evidence="2 10" id="KW-0963">Cytoplasm</keyword>
<dbReference type="GO" id="GO:0043811">
    <property type="term" value="F:phosphate:acyl-[acyl carrier protein] acyltransferase activity"/>
    <property type="evidence" value="ECO:0007669"/>
    <property type="project" value="UniProtKB-UniRule"/>
</dbReference>
<dbReference type="SUPFAM" id="SSF53659">
    <property type="entry name" value="Isocitrate/Isopropylmalate dehydrogenase-like"/>
    <property type="match status" value="1"/>
</dbReference>
<reference evidence="11 12" key="1">
    <citation type="submission" date="2019-09" db="EMBL/GenBank/DDBJ databases">
        <title>Wenzhouxiangella sp. Genome sequencing and assembly.</title>
        <authorList>
            <person name="Zhang R."/>
        </authorList>
    </citation>
    <scope>NUCLEOTIDE SEQUENCE [LARGE SCALE GENOMIC DNA]</scope>
    <source>
        <strain evidence="11 12">W260</strain>
    </source>
</reference>
<keyword evidence="4 10" id="KW-0808">Transferase</keyword>
<dbReference type="HAMAP" id="MF_00019">
    <property type="entry name" value="PlsX"/>
    <property type="match status" value="1"/>
</dbReference>
<keyword evidence="12" id="KW-1185">Reference proteome</keyword>
<dbReference type="GO" id="GO:0008654">
    <property type="term" value="P:phospholipid biosynthetic process"/>
    <property type="evidence" value="ECO:0007669"/>
    <property type="project" value="UniProtKB-KW"/>
</dbReference>
<dbReference type="InterPro" id="IPR012281">
    <property type="entry name" value="Phospholipid_synth_PlsX-like"/>
</dbReference>
<gene>
    <name evidence="10 11" type="primary">plsX</name>
    <name evidence="11" type="ORF">F3N42_07555</name>
</gene>
<dbReference type="Pfam" id="PF02504">
    <property type="entry name" value="FA_synthesis"/>
    <property type="match status" value="1"/>
</dbReference>
<evidence type="ECO:0000256" key="3">
    <source>
        <dbReference type="ARBA" id="ARBA00022516"/>
    </source>
</evidence>
<dbReference type="GO" id="GO:0005737">
    <property type="term" value="C:cytoplasm"/>
    <property type="evidence" value="ECO:0007669"/>
    <property type="project" value="UniProtKB-SubCell"/>
</dbReference>
<protein>
    <recommendedName>
        <fullName evidence="8 10">Phosphate acyltransferase</fullName>
        <ecNumber evidence="8 10">2.3.1.274</ecNumber>
    </recommendedName>
    <alternativeName>
        <fullName evidence="10">Acyl-ACP phosphotransacylase</fullName>
    </alternativeName>
    <alternativeName>
        <fullName evidence="10">Acyl-[acyl-carrier-protein]--phosphate acyltransferase</fullName>
    </alternativeName>
    <alternativeName>
        <fullName evidence="10">Phosphate-acyl-ACP acyltransferase</fullName>
    </alternativeName>
</protein>
<dbReference type="Gene3D" id="3.40.718.10">
    <property type="entry name" value="Isopropylmalate Dehydrogenase"/>
    <property type="match status" value="1"/>
</dbReference>
<dbReference type="AlphaFoldDB" id="A0A5N0TD74"/>
<evidence type="ECO:0000256" key="9">
    <source>
        <dbReference type="ARBA" id="ARBA00046608"/>
    </source>
</evidence>
<evidence type="ECO:0000256" key="8">
    <source>
        <dbReference type="ARBA" id="ARBA00024069"/>
    </source>
</evidence>
<accession>A0A5N0TD74</accession>
<dbReference type="PANTHER" id="PTHR30100">
    <property type="entry name" value="FATTY ACID/PHOSPHOLIPID SYNTHESIS PROTEIN PLSX"/>
    <property type="match status" value="1"/>
</dbReference>
<dbReference type="GO" id="GO:0006633">
    <property type="term" value="P:fatty acid biosynthetic process"/>
    <property type="evidence" value="ECO:0007669"/>
    <property type="project" value="UniProtKB-UniRule"/>
</dbReference>
<dbReference type="RefSeq" id="WP_150863807.1">
    <property type="nucleotide sequence ID" value="NZ_VYXP01000004.1"/>
</dbReference>
<dbReference type="PIRSF" id="PIRSF002465">
    <property type="entry name" value="Phsphlp_syn_PlsX"/>
    <property type="match status" value="1"/>
</dbReference>
<evidence type="ECO:0000256" key="4">
    <source>
        <dbReference type="ARBA" id="ARBA00022679"/>
    </source>
</evidence>
<comment type="caution">
    <text evidence="11">The sequence shown here is derived from an EMBL/GenBank/DDBJ whole genome shotgun (WGS) entry which is preliminary data.</text>
</comment>
<comment type="pathway">
    <text evidence="10">Lipid metabolism; phospholipid metabolism.</text>
</comment>
<evidence type="ECO:0000256" key="2">
    <source>
        <dbReference type="ARBA" id="ARBA00022490"/>
    </source>
</evidence>
<name>A0A5N0TD74_9GAMM</name>
<dbReference type="InterPro" id="IPR003664">
    <property type="entry name" value="FA_synthesis"/>
</dbReference>
<comment type="subcellular location">
    <subcellularLocation>
        <location evidence="10">Cytoplasm</location>
    </subcellularLocation>
    <text evidence="10">Associated with the membrane possibly through PlsY.</text>
</comment>
<keyword evidence="6 10" id="KW-0594">Phospholipid biosynthesis</keyword>
<organism evidence="11 12">
    <name type="scientific">Marinihelvus fidelis</name>
    <dbReference type="NCBI Taxonomy" id="2613842"/>
    <lineage>
        <taxon>Bacteria</taxon>
        <taxon>Pseudomonadati</taxon>
        <taxon>Pseudomonadota</taxon>
        <taxon>Gammaproteobacteria</taxon>
        <taxon>Chromatiales</taxon>
        <taxon>Wenzhouxiangellaceae</taxon>
        <taxon>Marinihelvus</taxon>
    </lineage>
</organism>
<evidence type="ECO:0000313" key="12">
    <source>
        <dbReference type="Proteomes" id="UP000325372"/>
    </source>
</evidence>
<dbReference type="EMBL" id="VYXP01000004">
    <property type="protein sequence ID" value="KAA9132017.1"/>
    <property type="molecule type" value="Genomic_DNA"/>
</dbReference>
<dbReference type="EC" id="2.3.1.274" evidence="8 10"/>
<evidence type="ECO:0000256" key="1">
    <source>
        <dbReference type="ARBA" id="ARBA00001232"/>
    </source>
</evidence>
<evidence type="ECO:0000313" key="11">
    <source>
        <dbReference type="EMBL" id="KAA9132017.1"/>
    </source>
</evidence>
<sequence>MNLDKSSTLALDVHGGDHGPKVTVPAAVDALAESPGLRIILVGRPDEIEPLLAGVDAGLRDRLVIEATSEVITSDARPRAILRAGPEFSLYRALQLVHEGRAQSCVSAGNTVALMALGVKLLGVLPGVSRPALMSQFPNAAGTVGMLDLGANLNVDARQLAQFAFMGAEVRRAAHPERPASVGLLNVGHEDGKGHAVVREAHELLKASDLDYRGFIEGHDIFEGTVDLAVCDGFAGNLVLKSSEGLAAMLFGEFRKTLESTWRSRLGALLAKPALKAMVERLDPAKHNGAPLLGLNGVLVKSHGRSGRLATTQAILEAGQEAQHHVPDRIEAVIKKHERETAS</sequence>
<proteinExistence type="inferred from homology"/>
<comment type="similarity">
    <text evidence="10">Belongs to the PlsX family.</text>
</comment>
<keyword evidence="5 10" id="KW-0443">Lipid metabolism</keyword>
<keyword evidence="3 10" id="KW-0444">Lipid biosynthesis</keyword>
<evidence type="ECO:0000256" key="5">
    <source>
        <dbReference type="ARBA" id="ARBA00023098"/>
    </source>
</evidence>
<evidence type="ECO:0000256" key="10">
    <source>
        <dbReference type="HAMAP-Rule" id="MF_00019"/>
    </source>
</evidence>
<dbReference type="Proteomes" id="UP000325372">
    <property type="component" value="Unassembled WGS sequence"/>
</dbReference>